<evidence type="ECO:0000256" key="9">
    <source>
        <dbReference type="SAM" id="Phobius"/>
    </source>
</evidence>
<feature type="transmembrane region" description="Helical" evidence="9">
    <location>
        <begin position="20"/>
        <end position="41"/>
    </location>
</feature>
<dbReference type="EMBL" id="GG662704">
    <property type="protein sequence ID" value="EAR95383.2"/>
    <property type="molecule type" value="Genomic_DNA"/>
</dbReference>
<evidence type="ECO:0000256" key="2">
    <source>
        <dbReference type="ARBA" id="ARBA00004651"/>
    </source>
</evidence>
<comment type="subcellular location">
    <subcellularLocation>
        <location evidence="2">Cell membrane</location>
        <topology evidence="2">Multi-pass membrane protein</topology>
    </subcellularLocation>
</comment>
<dbReference type="Pfam" id="PF02537">
    <property type="entry name" value="CRCB"/>
    <property type="match status" value="1"/>
</dbReference>
<dbReference type="Proteomes" id="UP000009168">
    <property type="component" value="Unassembled WGS sequence"/>
</dbReference>
<dbReference type="GeneID" id="7845828"/>
<comment type="similarity">
    <text evidence="7">Belongs to the fluoride channel Fluc/FEX (TC 1.A.43) family.</text>
</comment>
<keyword evidence="11" id="KW-1185">Reference proteome</keyword>
<evidence type="ECO:0000256" key="1">
    <source>
        <dbReference type="ARBA" id="ARBA00002598"/>
    </source>
</evidence>
<feature type="transmembrane region" description="Helical" evidence="9">
    <location>
        <begin position="71"/>
        <end position="94"/>
    </location>
</feature>
<gene>
    <name evidence="10" type="ORF">TTHERM_00075880</name>
</gene>
<dbReference type="GO" id="GO:0005886">
    <property type="term" value="C:plasma membrane"/>
    <property type="evidence" value="ECO:0007669"/>
    <property type="project" value="UniProtKB-SubCell"/>
</dbReference>
<dbReference type="InParanoid" id="Q23G77"/>
<accession>Q23G77</accession>
<dbReference type="PANTHER" id="PTHR28259">
    <property type="entry name" value="FLUORIDE EXPORT PROTEIN 1-RELATED"/>
    <property type="match status" value="1"/>
</dbReference>
<dbReference type="TCDB" id="1.A.43.2.1">
    <property type="family name" value="the camphor resistance or fluoride exporter (fluc) family"/>
</dbReference>
<dbReference type="KEGG" id="tet:TTHERM_00075880"/>
<proteinExistence type="inferred from homology"/>
<dbReference type="GO" id="GO:1903425">
    <property type="term" value="F:fluoride transmembrane transporter activity"/>
    <property type="evidence" value="ECO:0007669"/>
    <property type="project" value="TreeGrafter"/>
</dbReference>
<sequence>MSMPQQQVDSHNQVNKNRYYEIAVILFIISIEIIGFSIAFSSYFDLNYLYEILFGPIGALPRYILSTKLNYLFSCFQLGTLLSNWFGTVIAFILQVTCIEKSVCYQIQFGSMGSLSTVSSWANDTINNFEKNKLRSLLYNLGTFGVCIISAIIVNELSKINN</sequence>
<evidence type="ECO:0000256" key="4">
    <source>
        <dbReference type="ARBA" id="ARBA00022692"/>
    </source>
</evidence>
<dbReference type="InterPro" id="IPR003691">
    <property type="entry name" value="FluC"/>
</dbReference>
<evidence type="ECO:0000256" key="7">
    <source>
        <dbReference type="ARBA" id="ARBA00035120"/>
    </source>
</evidence>
<dbReference type="PANTHER" id="PTHR28259:SF1">
    <property type="entry name" value="FLUORIDE EXPORT PROTEIN 1-RELATED"/>
    <property type="match status" value="1"/>
</dbReference>
<evidence type="ECO:0000256" key="6">
    <source>
        <dbReference type="ARBA" id="ARBA00023136"/>
    </source>
</evidence>
<evidence type="ECO:0000313" key="10">
    <source>
        <dbReference type="EMBL" id="EAR95383.2"/>
    </source>
</evidence>
<evidence type="ECO:0000313" key="11">
    <source>
        <dbReference type="Proteomes" id="UP000009168"/>
    </source>
</evidence>
<name>Q23G77_TETTS</name>
<dbReference type="eggNOG" id="ENOG502TEPQ">
    <property type="taxonomic scope" value="Eukaryota"/>
</dbReference>
<organism evidence="10 11">
    <name type="scientific">Tetrahymena thermophila (strain SB210)</name>
    <dbReference type="NCBI Taxonomy" id="312017"/>
    <lineage>
        <taxon>Eukaryota</taxon>
        <taxon>Sar</taxon>
        <taxon>Alveolata</taxon>
        <taxon>Ciliophora</taxon>
        <taxon>Intramacronucleata</taxon>
        <taxon>Oligohymenophorea</taxon>
        <taxon>Hymenostomatida</taxon>
        <taxon>Tetrahymenina</taxon>
        <taxon>Tetrahymenidae</taxon>
        <taxon>Tetrahymena</taxon>
    </lineage>
</organism>
<evidence type="ECO:0000256" key="3">
    <source>
        <dbReference type="ARBA" id="ARBA00022475"/>
    </source>
</evidence>
<comment type="catalytic activity">
    <reaction evidence="8">
        <text>fluoride(in) = fluoride(out)</text>
        <dbReference type="Rhea" id="RHEA:76159"/>
        <dbReference type="ChEBI" id="CHEBI:17051"/>
    </reaction>
    <physiologicalReaction direction="left-to-right" evidence="8">
        <dbReference type="Rhea" id="RHEA:76160"/>
    </physiologicalReaction>
</comment>
<dbReference type="AlphaFoldDB" id="Q23G77"/>
<keyword evidence="5 9" id="KW-1133">Transmembrane helix</keyword>
<keyword evidence="3" id="KW-1003">Cell membrane</keyword>
<evidence type="ECO:0000256" key="5">
    <source>
        <dbReference type="ARBA" id="ARBA00022989"/>
    </source>
</evidence>
<evidence type="ECO:0000256" key="8">
    <source>
        <dbReference type="ARBA" id="ARBA00035585"/>
    </source>
</evidence>
<keyword evidence="6 9" id="KW-0472">Membrane</keyword>
<protein>
    <submittedName>
        <fullName evidence="10">CrcB-like protein</fullName>
    </submittedName>
</protein>
<dbReference type="RefSeq" id="XP_001015628.2">
    <property type="nucleotide sequence ID" value="XM_001015628.2"/>
</dbReference>
<dbReference type="HOGENOM" id="CLU_907584_0_0_1"/>
<comment type="function">
    <text evidence="1">Fluoride channel required for the rapid expulsion of cytoplasmic fluoride.</text>
</comment>
<reference evidence="11" key="1">
    <citation type="journal article" date="2006" name="PLoS Biol.">
        <title>Macronuclear genome sequence of the ciliate Tetrahymena thermophila, a model eukaryote.</title>
        <authorList>
            <person name="Eisen J.A."/>
            <person name="Coyne R.S."/>
            <person name="Wu M."/>
            <person name="Wu D."/>
            <person name="Thiagarajan M."/>
            <person name="Wortman J.R."/>
            <person name="Badger J.H."/>
            <person name="Ren Q."/>
            <person name="Amedeo P."/>
            <person name="Jones K.M."/>
            <person name="Tallon L.J."/>
            <person name="Delcher A.L."/>
            <person name="Salzberg S.L."/>
            <person name="Silva J.C."/>
            <person name="Haas B.J."/>
            <person name="Majoros W.H."/>
            <person name="Farzad M."/>
            <person name="Carlton J.M."/>
            <person name="Smith R.K. Jr."/>
            <person name="Garg J."/>
            <person name="Pearlman R.E."/>
            <person name="Karrer K.M."/>
            <person name="Sun L."/>
            <person name="Manning G."/>
            <person name="Elde N.C."/>
            <person name="Turkewitz A.P."/>
            <person name="Asai D.J."/>
            <person name="Wilkes D.E."/>
            <person name="Wang Y."/>
            <person name="Cai H."/>
            <person name="Collins K."/>
            <person name="Stewart B.A."/>
            <person name="Lee S.R."/>
            <person name="Wilamowska K."/>
            <person name="Weinberg Z."/>
            <person name="Ruzzo W.L."/>
            <person name="Wloga D."/>
            <person name="Gaertig J."/>
            <person name="Frankel J."/>
            <person name="Tsao C.-C."/>
            <person name="Gorovsky M.A."/>
            <person name="Keeling P.J."/>
            <person name="Waller R.F."/>
            <person name="Patron N.J."/>
            <person name="Cherry J.M."/>
            <person name="Stover N.A."/>
            <person name="Krieger C.J."/>
            <person name="del Toro C."/>
            <person name="Ryder H.F."/>
            <person name="Williamson S.C."/>
            <person name="Barbeau R.A."/>
            <person name="Hamilton E.P."/>
            <person name="Orias E."/>
        </authorList>
    </citation>
    <scope>NUCLEOTIDE SEQUENCE [LARGE SCALE GENOMIC DNA]</scope>
    <source>
        <strain evidence="11">SB210</strain>
    </source>
</reference>
<feature type="transmembrane region" description="Helical" evidence="9">
    <location>
        <begin position="137"/>
        <end position="154"/>
    </location>
</feature>
<keyword evidence="4 9" id="KW-0812">Transmembrane</keyword>